<dbReference type="EMBL" id="CM047747">
    <property type="protein sequence ID" value="KAJ0017141.1"/>
    <property type="molecule type" value="Genomic_DNA"/>
</dbReference>
<accession>A0ACC0XI94</accession>
<gene>
    <name evidence="1" type="ORF">Pint_11742</name>
</gene>
<dbReference type="Proteomes" id="UP001163603">
    <property type="component" value="Chromosome 12"/>
</dbReference>
<protein>
    <submittedName>
        <fullName evidence="1">Uncharacterized protein</fullName>
    </submittedName>
</protein>
<comment type="caution">
    <text evidence="1">The sequence shown here is derived from an EMBL/GenBank/DDBJ whole genome shotgun (WGS) entry which is preliminary data.</text>
</comment>
<proteinExistence type="predicted"/>
<name>A0ACC0XI94_9ROSI</name>
<evidence type="ECO:0000313" key="1">
    <source>
        <dbReference type="EMBL" id="KAJ0017141.1"/>
    </source>
</evidence>
<reference evidence="2" key="1">
    <citation type="journal article" date="2023" name="G3 (Bethesda)">
        <title>Genome assembly and association tests identify interacting loci associated with vigor, precocity, and sex in interspecific pistachio rootstocks.</title>
        <authorList>
            <person name="Palmer W."/>
            <person name="Jacygrad E."/>
            <person name="Sagayaradj S."/>
            <person name="Cavanaugh K."/>
            <person name="Han R."/>
            <person name="Bertier L."/>
            <person name="Beede B."/>
            <person name="Kafkas S."/>
            <person name="Golino D."/>
            <person name="Preece J."/>
            <person name="Michelmore R."/>
        </authorList>
    </citation>
    <scope>NUCLEOTIDE SEQUENCE [LARGE SCALE GENOMIC DNA]</scope>
</reference>
<keyword evidence="2" id="KW-1185">Reference proteome</keyword>
<sequence length="214" mass="23394">MADSISESVLEDYYNPNYILAAGSEATNASHIPACPVIVFVNSRSGGQLGGELLVSYRSLLNENQVFDLGEKAPDKVLHELYANLKKLRHAGDVAAGDGTAGWLLGVANRIYFEFQKGVADHTFMRIDGEPWKQPLPMDDDTVVVEISHLGQVSMLVVPGVAGPRSKNDLSQVSRDEETDSVEDEYDEDGEEQRKFGAADTFKIPDKVDIAHLS</sequence>
<evidence type="ECO:0000313" key="2">
    <source>
        <dbReference type="Proteomes" id="UP001163603"/>
    </source>
</evidence>
<organism evidence="1 2">
    <name type="scientific">Pistacia integerrima</name>
    <dbReference type="NCBI Taxonomy" id="434235"/>
    <lineage>
        <taxon>Eukaryota</taxon>
        <taxon>Viridiplantae</taxon>
        <taxon>Streptophyta</taxon>
        <taxon>Embryophyta</taxon>
        <taxon>Tracheophyta</taxon>
        <taxon>Spermatophyta</taxon>
        <taxon>Magnoliopsida</taxon>
        <taxon>eudicotyledons</taxon>
        <taxon>Gunneridae</taxon>
        <taxon>Pentapetalae</taxon>
        <taxon>rosids</taxon>
        <taxon>malvids</taxon>
        <taxon>Sapindales</taxon>
        <taxon>Anacardiaceae</taxon>
        <taxon>Pistacia</taxon>
    </lineage>
</organism>